<name>A0ABC8SQL3_9AQUA</name>
<dbReference type="Proteomes" id="UP001642360">
    <property type="component" value="Unassembled WGS sequence"/>
</dbReference>
<feature type="region of interest" description="Disordered" evidence="4">
    <location>
        <begin position="259"/>
        <end position="287"/>
    </location>
</feature>
<evidence type="ECO:0000313" key="6">
    <source>
        <dbReference type="Proteomes" id="UP001642360"/>
    </source>
</evidence>
<feature type="compositionally biased region" description="Polar residues" evidence="4">
    <location>
        <begin position="538"/>
        <end position="550"/>
    </location>
</feature>
<reference evidence="5 6" key="1">
    <citation type="submission" date="2024-02" db="EMBL/GenBank/DDBJ databases">
        <authorList>
            <person name="Vignale AGUSTIN F."/>
            <person name="Sosa J E."/>
            <person name="Modenutti C."/>
        </authorList>
    </citation>
    <scope>NUCLEOTIDE SEQUENCE [LARGE SCALE GENOMIC DNA]</scope>
</reference>
<dbReference type="InterPro" id="IPR008587">
    <property type="entry name" value="FPP_plant"/>
</dbReference>
<evidence type="ECO:0000313" key="5">
    <source>
        <dbReference type="EMBL" id="CAK9159449.1"/>
    </source>
</evidence>
<proteinExistence type="inferred from homology"/>
<comment type="similarity">
    <text evidence="1">Belongs to the FPP family.</text>
</comment>
<gene>
    <name evidence="5" type="ORF">ILEXP_LOCUS28147</name>
</gene>
<evidence type="ECO:0000256" key="1">
    <source>
        <dbReference type="ARBA" id="ARBA00005921"/>
    </source>
</evidence>
<dbReference type="PANTHER" id="PTHR31580:SF22">
    <property type="entry name" value="FILAMENT-LIKE PLANT PROTEIN 7"/>
    <property type="match status" value="1"/>
</dbReference>
<keyword evidence="2 3" id="KW-0175">Coiled coil</keyword>
<sequence length="1076" mass="121066">MPKTLLTDKAELERDLKILDEKLSSALLECSAKDEYTETQAKIAQEAIAGREKAETEAVSFKQELGKALQQKVAGEERLIHLDGALRECMQQLRFVREEQEKRIHDAVMKTSSESEKTRIMLEEKITETSKRLVKLGAENTQLSKDLLGKEKVIEDLNKERAQAEADFVALTTRLESKAKENASLKYEVSVLEKELEIRNEEREFNRRTADVAHKQHLESVKKIAKLDSECQRLRLLVRKRLPGPAALAKMKNEVEILGRDPSGTRRKQSNPSPASAMDFAMDNTPETPSKRVTFLTEQLCVMEEENSTLKDTLNKKTNELQFFRNTYARAASKLSLVEAQLEESSRGQTAVGPARNLPSLHQLSLASMSEMGGDDKISCAESWASALMSELEHFRSGRQMRTPSCKSVGTSDIPLMDDFVEMEKLAIVSMNKPCGNSHLVSEYSSAADGHLKNQSGGYFLEASGREMVPESVSQSGLSVSNQEVQSMTTGIGKFPGWLNKILEDILKQSYVTQRTPDELLEDIKVALACINHRNSNESFDVSQSSNYPKATNPPANGYISLKPQDNSSRKDSPDTVAGEHNSSPKKSSQQIQSSLNKSILKTIELIEGISLPSPDNGIMDTLTGKDDSFLSFENSENPTGYMVRMFQWKTSELSSVLHQFVQTCKDLLNGKADLERFSTELTSALEWIMNHCFSLQDVSNMREAIKKHFDWDESQSESEVEGGMSSQVSEAEKLYVPKEQLSCMPIVSAWNVHDHISQMEELRPKVREESRRLKSELENTESEKNDLEGRLQSETYKNESLITRLEKSEKTIESLRKESEILKQSKGMFEEQIENHRMVEEDLNTQLTIAKVEFNKAGQKLSTIENALENKNNTHEQPESRCLEQQLQLESVKMKMPGYDMEQEEKQLRTDWEIIAASEKLAECQETILNLGKQLKALATPDDTNLFNEVISVPTGAIVTAITPKKNIKERSSLLDKMLAEDNAESRDLRSSNTKEVICTSKPPTLLDEYSYSAFGLDSDRFLDSNGIKPHDNEAVISSLAIVPSKKRGGRGLLKKLLWWRKKGNGKKKTFLCAT</sequence>
<dbReference type="Pfam" id="PF05911">
    <property type="entry name" value="FPP"/>
    <property type="match status" value="1"/>
</dbReference>
<evidence type="ECO:0000256" key="3">
    <source>
        <dbReference type="SAM" id="Coils"/>
    </source>
</evidence>
<accession>A0ABC8SQL3</accession>
<dbReference type="EMBL" id="CAUOFW020003358">
    <property type="protein sequence ID" value="CAK9159449.1"/>
    <property type="molecule type" value="Genomic_DNA"/>
</dbReference>
<feature type="coiled-coil region" evidence="3">
    <location>
        <begin position="140"/>
        <end position="195"/>
    </location>
</feature>
<keyword evidence="6" id="KW-1185">Reference proteome</keyword>
<feature type="region of interest" description="Disordered" evidence="4">
    <location>
        <begin position="538"/>
        <end position="592"/>
    </location>
</feature>
<feature type="coiled-coil region" evidence="3">
    <location>
        <begin position="9"/>
        <end position="71"/>
    </location>
</feature>
<dbReference type="AlphaFoldDB" id="A0ABC8SQL3"/>
<feature type="coiled-coil region" evidence="3">
    <location>
        <begin position="757"/>
        <end position="826"/>
    </location>
</feature>
<organism evidence="5 6">
    <name type="scientific">Ilex paraguariensis</name>
    <name type="common">yerba mate</name>
    <dbReference type="NCBI Taxonomy" id="185542"/>
    <lineage>
        <taxon>Eukaryota</taxon>
        <taxon>Viridiplantae</taxon>
        <taxon>Streptophyta</taxon>
        <taxon>Embryophyta</taxon>
        <taxon>Tracheophyta</taxon>
        <taxon>Spermatophyta</taxon>
        <taxon>Magnoliopsida</taxon>
        <taxon>eudicotyledons</taxon>
        <taxon>Gunneridae</taxon>
        <taxon>Pentapetalae</taxon>
        <taxon>asterids</taxon>
        <taxon>campanulids</taxon>
        <taxon>Aquifoliales</taxon>
        <taxon>Aquifoliaceae</taxon>
        <taxon>Ilex</taxon>
    </lineage>
</organism>
<evidence type="ECO:0008006" key="7">
    <source>
        <dbReference type="Google" id="ProtNLM"/>
    </source>
</evidence>
<protein>
    <recommendedName>
        <fullName evidence="7">Filament-like plant protein 7</fullName>
    </recommendedName>
</protein>
<evidence type="ECO:0000256" key="4">
    <source>
        <dbReference type="SAM" id="MobiDB-lite"/>
    </source>
</evidence>
<comment type="caution">
    <text evidence="5">The sequence shown here is derived from an EMBL/GenBank/DDBJ whole genome shotgun (WGS) entry which is preliminary data.</text>
</comment>
<dbReference type="PANTHER" id="PTHR31580">
    <property type="entry name" value="FILAMENT-LIKE PLANT PROTEIN 4"/>
    <property type="match status" value="1"/>
</dbReference>
<evidence type="ECO:0000256" key="2">
    <source>
        <dbReference type="ARBA" id="ARBA00023054"/>
    </source>
</evidence>